<dbReference type="SMART" id="SM01217">
    <property type="entry name" value="Fn3_like"/>
    <property type="match status" value="1"/>
</dbReference>
<dbReference type="PRINTS" id="PR00133">
    <property type="entry name" value="GLHYDRLASE3"/>
</dbReference>
<evidence type="ECO:0000256" key="2">
    <source>
        <dbReference type="ARBA" id="ARBA00005336"/>
    </source>
</evidence>
<dbReference type="AlphaFoldDB" id="A0A850ELL5"/>
<dbReference type="InterPro" id="IPR026891">
    <property type="entry name" value="Fn3-like"/>
</dbReference>
<dbReference type="PANTHER" id="PTHR30620">
    <property type="entry name" value="PERIPLASMIC BETA-GLUCOSIDASE-RELATED"/>
    <property type="match status" value="1"/>
</dbReference>
<protein>
    <recommendedName>
        <fullName evidence="3">beta-glucosidase</fullName>
        <ecNumber evidence="3">3.2.1.21</ecNumber>
    </recommendedName>
</protein>
<evidence type="ECO:0000256" key="6">
    <source>
        <dbReference type="ARBA" id="ARBA00023295"/>
    </source>
</evidence>
<dbReference type="Pfam" id="PF01915">
    <property type="entry name" value="Glyco_hydro_3_C"/>
    <property type="match status" value="1"/>
</dbReference>
<keyword evidence="6 7" id="KW-0326">Glycosidase</keyword>
<dbReference type="InterPro" id="IPR013783">
    <property type="entry name" value="Ig-like_fold"/>
</dbReference>
<gene>
    <name evidence="9" type="ORF">HPT30_08575</name>
</gene>
<dbReference type="InterPro" id="IPR019800">
    <property type="entry name" value="Glyco_hydro_3_AS"/>
</dbReference>
<dbReference type="InterPro" id="IPR036881">
    <property type="entry name" value="Glyco_hydro_3_C_sf"/>
</dbReference>
<dbReference type="FunFam" id="2.60.40.10:FF:000495">
    <property type="entry name" value="Periplasmic beta-glucosidase"/>
    <property type="match status" value="1"/>
</dbReference>
<dbReference type="SUPFAM" id="SSF51445">
    <property type="entry name" value="(Trans)glycosidases"/>
    <property type="match status" value="1"/>
</dbReference>
<dbReference type="InterPro" id="IPR051915">
    <property type="entry name" value="Cellulose_Degrad_GH3"/>
</dbReference>
<accession>A0A850ELL5</accession>
<evidence type="ECO:0000256" key="5">
    <source>
        <dbReference type="ARBA" id="ARBA00022801"/>
    </source>
</evidence>
<evidence type="ECO:0000256" key="7">
    <source>
        <dbReference type="RuleBase" id="RU361161"/>
    </source>
</evidence>
<dbReference type="GO" id="GO:0008422">
    <property type="term" value="F:beta-glucosidase activity"/>
    <property type="evidence" value="ECO:0007669"/>
    <property type="project" value="UniProtKB-EC"/>
</dbReference>
<comment type="caution">
    <text evidence="9">The sequence shown here is derived from an EMBL/GenBank/DDBJ whole genome shotgun (WGS) entry which is preliminary data.</text>
</comment>
<dbReference type="Pfam" id="PF14310">
    <property type="entry name" value="Fn3-like"/>
    <property type="match status" value="1"/>
</dbReference>
<dbReference type="Gene3D" id="3.40.50.1700">
    <property type="entry name" value="Glycoside hydrolase family 3 C-terminal domain"/>
    <property type="match status" value="1"/>
</dbReference>
<evidence type="ECO:0000313" key="9">
    <source>
        <dbReference type="EMBL" id="NUU60397.1"/>
    </source>
</evidence>
<dbReference type="GO" id="GO:0009251">
    <property type="term" value="P:glucan catabolic process"/>
    <property type="evidence" value="ECO:0007669"/>
    <property type="project" value="TreeGrafter"/>
</dbReference>
<dbReference type="Proteomes" id="UP000564806">
    <property type="component" value="Unassembled WGS sequence"/>
</dbReference>
<organism evidence="9 10">
    <name type="scientific">Paenibacillus agri</name>
    <dbReference type="NCBI Taxonomy" id="2744309"/>
    <lineage>
        <taxon>Bacteria</taxon>
        <taxon>Bacillati</taxon>
        <taxon>Bacillota</taxon>
        <taxon>Bacilli</taxon>
        <taxon>Bacillales</taxon>
        <taxon>Paenibacillaceae</taxon>
        <taxon>Paenibacillus</taxon>
    </lineage>
</organism>
<dbReference type="InterPro" id="IPR002772">
    <property type="entry name" value="Glyco_hydro_3_C"/>
</dbReference>
<dbReference type="RefSeq" id="WP_175370980.1">
    <property type="nucleotide sequence ID" value="NZ_JABWCS010000200.1"/>
</dbReference>
<name>A0A850ELL5_9BACL</name>
<sequence>MDDRQLVILLNQMTLEEKIAQLQQLAANFYEGAESGGQITGPMEAMGMTDQMIESSGSVLGLAGAEQVIAVQKAHLRKNRLGIPLLMMADIVHGFKTIFPVPLAIGCSWDLEEAERSAAVAAKEAAVSGVHVTYAPMADLVRDPRWGRVMESTGEDPHLNSLFARAFVRGFQGSDLAGDKDRVAACIKHFAAYGLSEAGRDYNTVDLSERHMREYYLPAYRAALDEGCEMVMTSFNTIDGIPASGNVKLLRELLREEWGFDGILISDWGAVKELIPHGVAEDEAEAALKAIRAGVDIEMMTACYVHQLPALVRDGLVDEKLIDESVLRILKLKQKLGLFENPYRAADPEAEREVVFCEEHRTAARELAVKSSVLLKNDGVLPLSRDQKVALIGPFARSGDILGPWSWTGSMEDAVKLETAMTARVGADHITVAEGSGIETMTEEQWQEAEAAALAADVIVLALGESSEMSGEAGSRADIRLPEAQRELLLRLKALDKPIAVVLFNGRPLDLGGVYETADAILEAWFPGSEGGAAITSLLYGDENPSGRLSMSFPVSVGQIPVYYNHFNTGRPVDSPDADGRYVSQYLDIPNEPLLPFGYGLSYTTFTYSEPVVSSGIMSKDQPLQVSVTVTNTGTVAGQDIVQLYIRDISGEVVRPVKELKDFAKVSLLPGESSEIHFTLTEEQLRYHHSDLSFVSDPGQFQLFVGPNSRDVKSHSFRLEKAAVENIRHVLS</sequence>
<keyword evidence="5 7" id="KW-0378">Hydrolase</keyword>
<evidence type="ECO:0000256" key="4">
    <source>
        <dbReference type="ARBA" id="ARBA00022729"/>
    </source>
</evidence>
<dbReference type="EC" id="3.2.1.21" evidence="3"/>
<dbReference type="SUPFAM" id="SSF52279">
    <property type="entry name" value="Beta-D-glucan exohydrolase, C-terminal domain"/>
    <property type="match status" value="1"/>
</dbReference>
<dbReference type="EMBL" id="JABWCS010000200">
    <property type="protein sequence ID" value="NUU60397.1"/>
    <property type="molecule type" value="Genomic_DNA"/>
</dbReference>
<dbReference type="InterPro" id="IPR036962">
    <property type="entry name" value="Glyco_hydro_3_N_sf"/>
</dbReference>
<dbReference type="Pfam" id="PF00933">
    <property type="entry name" value="Glyco_hydro_3"/>
    <property type="match status" value="1"/>
</dbReference>
<proteinExistence type="inferred from homology"/>
<evidence type="ECO:0000313" key="10">
    <source>
        <dbReference type="Proteomes" id="UP000564806"/>
    </source>
</evidence>
<feature type="domain" description="Fibronectin type III-like" evidence="8">
    <location>
        <begin position="640"/>
        <end position="709"/>
    </location>
</feature>
<keyword evidence="4" id="KW-0732">Signal</keyword>
<dbReference type="InterPro" id="IPR001764">
    <property type="entry name" value="Glyco_hydro_3_N"/>
</dbReference>
<evidence type="ECO:0000256" key="1">
    <source>
        <dbReference type="ARBA" id="ARBA00000448"/>
    </source>
</evidence>
<dbReference type="PROSITE" id="PS00775">
    <property type="entry name" value="GLYCOSYL_HYDROL_F3"/>
    <property type="match status" value="1"/>
</dbReference>
<keyword evidence="10" id="KW-1185">Reference proteome</keyword>
<reference evidence="9" key="1">
    <citation type="submission" date="2020-06" db="EMBL/GenBank/DDBJ databases">
        <title>Paenibacillus sp. nov., isolated from soil.</title>
        <authorList>
            <person name="Seo Y.L."/>
        </authorList>
    </citation>
    <scope>NUCLEOTIDE SEQUENCE [LARGE SCALE GENOMIC DNA]</scope>
    <source>
        <strain evidence="9">JW14</strain>
    </source>
</reference>
<comment type="similarity">
    <text evidence="2 7">Belongs to the glycosyl hydrolase 3 family.</text>
</comment>
<dbReference type="Gene3D" id="3.20.20.300">
    <property type="entry name" value="Glycoside hydrolase, family 3, N-terminal domain"/>
    <property type="match status" value="1"/>
</dbReference>
<dbReference type="PANTHER" id="PTHR30620:SF16">
    <property type="entry name" value="LYSOSOMAL BETA GLUCOSIDASE"/>
    <property type="match status" value="1"/>
</dbReference>
<dbReference type="InterPro" id="IPR017853">
    <property type="entry name" value="GH"/>
</dbReference>
<comment type="catalytic activity">
    <reaction evidence="1">
        <text>Hydrolysis of terminal, non-reducing beta-D-glucosyl residues with release of beta-D-glucose.</text>
        <dbReference type="EC" id="3.2.1.21"/>
    </reaction>
</comment>
<dbReference type="Gene3D" id="2.60.40.10">
    <property type="entry name" value="Immunoglobulins"/>
    <property type="match status" value="1"/>
</dbReference>
<evidence type="ECO:0000256" key="3">
    <source>
        <dbReference type="ARBA" id="ARBA00012744"/>
    </source>
</evidence>
<evidence type="ECO:0000259" key="8">
    <source>
        <dbReference type="SMART" id="SM01217"/>
    </source>
</evidence>